<dbReference type="GO" id="GO:0005794">
    <property type="term" value="C:Golgi apparatus"/>
    <property type="evidence" value="ECO:0007669"/>
    <property type="project" value="TreeGrafter"/>
</dbReference>
<dbReference type="Pfam" id="PF06814">
    <property type="entry name" value="GOST_TM"/>
    <property type="match status" value="1"/>
</dbReference>
<gene>
    <name evidence="9" type="ORF">Esi_0002_0259</name>
</gene>
<feature type="domain" description="GOST seven transmembrane" evidence="8">
    <location>
        <begin position="167"/>
        <end position="408"/>
    </location>
</feature>
<sequence>MARYGGLFGIMAMAMLSQHCLALVSTELIEESGVSATLVADAFGAAAGGYMHFEVEPTSDWRSNGVAYLVVVAESMTSQYFTTLLEMSDLEADDPPPVCAAPSAGRFEITGHDSFNMSIAHHDRYSPYLVVCDRGGSFYGHVTSTFLNRVPEGDLTQHLPINQAMLPALYTLMSVVYVALTAAWLGEMVRLRRHVLPVHSLCLACVVVKTVQFILRAIYFHRQSVHGGEGDRDRLLGAAVVLFIVLFQVVFLLTLLLFSLGWGFIRPSLRSKEGWLVTITIGFYAGVSLIDASCDDTNSSSWCSGVGLMAYAVRSLVMLTTVVAINFNITHIRFCIQLPWTSSSALEYVKLSRYLSYRMTFLAYLLMPTVLLMVSVFILSWEYDWIYVALDEFVRFLIIAHLGVTFAPLDPWLLTRAFDHSLEQQGS</sequence>
<dbReference type="InterPro" id="IPR009637">
    <property type="entry name" value="GPR107/GPR108-like"/>
</dbReference>
<feature type="transmembrane region" description="Helical" evidence="6">
    <location>
        <begin position="310"/>
        <end position="329"/>
    </location>
</feature>
<dbReference type="OMA" id="WGYTCYT"/>
<dbReference type="OrthoDB" id="59319at2759"/>
<organism evidence="9 10">
    <name type="scientific">Ectocarpus siliculosus</name>
    <name type="common">Brown alga</name>
    <name type="synonym">Conferva siliculosa</name>
    <dbReference type="NCBI Taxonomy" id="2880"/>
    <lineage>
        <taxon>Eukaryota</taxon>
        <taxon>Sar</taxon>
        <taxon>Stramenopiles</taxon>
        <taxon>Ochrophyta</taxon>
        <taxon>PX clade</taxon>
        <taxon>Phaeophyceae</taxon>
        <taxon>Ectocarpales</taxon>
        <taxon>Ectocarpaceae</taxon>
        <taxon>Ectocarpus</taxon>
    </lineage>
</organism>
<evidence type="ECO:0000256" key="3">
    <source>
        <dbReference type="ARBA" id="ARBA00022729"/>
    </source>
</evidence>
<proteinExistence type="predicted"/>
<dbReference type="Proteomes" id="UP000002630">
    <property type="component" value="Linkage Group LG02"/>
</dbReference>
<keyword evidence="4 6" id="KW-1133">Transmembrane helix</keyword>
<feature type="signal peptide" evidence="7">
    <location>
        <begin position="1"/>
        <end position="22"/>
    </location>
</feature>
<dbReference type="EMBL" id="FN649727">
    <property type="protein sequence ID" value="CBJ48441.1"/>
    <property type="molecule type" value="Genomic_DNA"/>
</dbReference>
<feature type="transmembrane region" description="Helical" evidence="6">
    <location>
        <begin position="274"/>
        <end position="290"/>
    </location>
</feature>
<feature type="transmembrane region" description="Helical" evidence="6">
    <location>
        <begin position="198"/>
        <end position="219"/>
    </location>
</feature>
<feature type="transmembrane region" description="Helical" evidence="6">
    <location>
        <begin position="393"/>
        <end position="414"/>
    </location>
</feature>
<reference evidence="9 10" key="1">
    <citation type="journal article" date="2010" name="Nature">
        <title>The Ectocarpus genome and the independent evolution of multicellularity in brown algae.</title>
        <authorList>
            <person name="Cock J.M."/>
            <person name="Sterck L."/>
            <person name="Rouze P."/>
            <person name="Scornet D."/>
            <person name="Allen A.E."/>
            <person name="Amoutzias G."/>
            <person name="Anthouard V."/>
            <person name="Artiguenave F."/>
            <person name="Aury J.M."/>
            <person name="Badger J.H."/>
            <person name="Beszteri B."/>
            <person name="Billiau K."/>
            <person name="Bonnet E."/>
            <person name="Bothwell J.H."/>
            <person name="Bowler C."/>
            <person name="Boyen C."/>
            <person name="Brownlee C."/>
            <person name="Carrano C.J."/>
            <person name="Charrier B."/>
            <person name="Cho G.Y."/>
            <person name="Coelho S.M."/>
            <person name="Collen J."/>
            <person name="Corre E."/>
            <person name="Da Silva C."/>
            <person name="Delage L."/>
            <person name="Delaroque N."/>
            <person name="Dittami S.M."/>
            <person name="Doulbeau S."/>
            <person name="Elias M."/>
            <person name="Farnham G."/>
            <person name="Gachon C.M."/>
            <person name="Gschloessl B."/>
            <person name="Heesch S."/>
            <person name="Jabbari K."/>
            <person name="Jubin C."/>
            <person name="Kawai H."/>
            <person name="Kimura K."/>
            <person name="Kloareg B."/>
            <person name="Kupper F.C."/>
            <person name="Lang D."/>
            <person name="Le Bail A."/>
            <person name="Leblanc C."/>
            <person name="Lerouge P."/>
            <person name="Lohr M."/>
            <person name="Lopez P.J."/>
            <person name="Martens C."/>
            <person name="Maumus F."/>
            <person name="Michel G."/>
            <person name="Miranda-Saavedra D."/>
            <person name="Morales J."/>
            <person name="Moreau H."/>
            <person name="Motomura T."/>
            <person name="Nagasato C."/>
            <person name="Napoli C.A."/>
            <person name="Nelson D.R."/>
            <person name="Nyvall-Collen P."/>
            <person name="Peters A.F."/>
            <person name="Pommier C."/>
            <person name="Potin P."/>
            <person name="Poulain J."/>
            <person name="Quesneville H."/>
            <person name="Read B."/>
            <person name="Rensing S.A."/>
            <person name="Ritter A."/>
            <person name="Rousvoal S."/>
            <person name="Samanta M."/>
            <person name="Samson G."/>
            <person name="Schroeder D.C."/>
            <person name="Segurens B."/>
            <person name="Strittmatter M."/>
            <person name="Tonon T."/>
            <person name="Tregear J.W."/>
            <person name="Valentin K."/>
            <person name="von Dassow P."/>
            <person name="Yamagishi T."/>
            <person name="Van de Peer Y."/>
            <person name="Wincker P."/>
        </authorList>
    </citation>
    <scope>NUCLEOTIDE SEQUENCE [LARGE SCALE GENOMIC DNA]</scope>
    <source>
        <strain evidence="10">Ec32 / CCAP1310/4</strain>
    </source>
</reference>
<dbReference type="EMBL" id="FN648375">
    <property type="protein sequence ID" value="CBJ48441.1"/>
    <property type="molecule type" value="Genomic_DNA"/>
</dbReference>
<protein>
    <recommendedName>
        <fullName evidence="8">GOST seven transmembrane domain-containing protein</fullName>
    </recommendedName>
</protein>
<dbReference type="eggNOG" id="KOG2569">
    <property type="taxonomic scope" value="Eukaryota"/>
</dbReference>
<dbReference type="InterPro" id="IPR053937">
    <property type="entry name" value="GOST_TM"/>
</dbReference>
<evidence type="ECO:0000256" key="1">
    <source>
        <dbReference type="ARBA" id="ARBA00004141"/>
    </source>
</evidence>
<dbReference type="AlphaFoldDB" id="D7FQA9"/>
<evidence type="ECO:0000313" key="10">
    <source>
        <dbReference type="Proteomes" id="UP000002630"/>
    </source>
</evidence>
<dbReference type="GO" id="GO:0016020">
    <property type="term" value="C:membrane"/>
    <property type="evidence" value="ECO:0007669"/>
    <property type="project" value="UniProtKB-SubCell"/>
</dbReference>
<dbReference type="PANTHER" id="PTHR21229">
    <property type="entry name" value="LUNG SEVEN TRANSMEMBRANE RECEPTOR"/>
    <property type="match status" value="1"/>
</dbReference>
<feature type="transmembrane region" description="Helical" evidence="6">
    <location>
        <begin position="361"/>
        <end position="381"/>
    </location>
</feature>
<evidence type="ECO:0000313" key="9">
    <source>
        <dbReference type="EMBL" id="CBJ48441.1"/>
    </source>
</evidence>
<evidence type="ECO:0000256" key="6">
    <source>
        <dbReference type="SAM" id="Phobius"/>
    </source>
</evidence>
<evidence type="ECO:0000256" key="7">
    <source>
        <dbReference type="SAM" id="SignalP"/>
    </source>
</evidence>
<evidence type="ECO:0000256" key="2">
    <source>
        <dbReference type="ARBA" id="ARBA00022692"/>
    </source>
</evidence>
<accession>D7FQA9</accession>
<evidence type="ECO:0000256" key="5">
    <source>
        <dbReference type="ARBA" id="ARBA00023136"/>
    </source>
</evidence>
<comment type="subcellular location">
    <subcellularLocation>
        <location evidence="1">Membrane</location>
        <topology evidence="1">Multi-pass membrane protein</topology>
    </subcellularLocation>
</comment>
<keyword evidence="5 6" id="KW-0472">Membrane</keyword>
<feature type="transmembrane region" description="Helical" evidence="6">
    <location>
        <begin position="239"/>
        <end position="262"/>
    </location>
</feature>
<name>D7FQA9_ECTSI</name>
<feature type="transmembrane region" description="Helical" evidence="6">
    <location>
        <begin position="164"/>
        <end position="186"/>
    </location>
</feature>
<evidence type="ECO:0000259" key="8">
    <source>
        <dbReference type="Pfam" id="PF06814"/>
    </source>
</evidence>
<dbReference type="InParanoid" id="D7FQA9"/>
<feature type="chain" id="PRO_5003095398" description="GOST seven transmembrane domain-containing protein" evidence="7">
    <location>
        <begin position="23"/>
        <end position="427"/>
    </location>
</feature>
<keyword evidence="10" id="KW-1185">Reference proteome</keyword>
<keyword evidence="3 7" id="KW-0732">Signal</keyword>
<keyword evidence="2 6" id="KW-0812">Transmembrane</keyword>
<evidence type="ECO:0000256" key="4">
    <source>
        <dbReference type="ARBA" id="ARBA00022989"/>
    </source>
</evidence>